<dbReference type="SUPFAM" id="SSF56436">
    <property type="entry name" value="C-type lectin-like"/>
    <property type="match status" value="1"/>
</dbReference>
<dbReference type="InterPro" id="IPR003609">
    <property type="entry name" value="Pan_app"/>
</dbReference>
<dbReference type="SMART" id="SM00034">
    <property type="entry name" value="CLECT"/>
    <property type="match status" value="1"/>
</dbReference>
<dbReference type="Pfam" id="PF00059">
    <property type="entry name" value="Lectin_C"/>
    <property type="match status" value="1"/>
</dbReference>
<comment type="caution">
    <text evidence="3">The sequence shown here is derived from an EMBL/GenBank/DDBJ whole genome shotgun (WGS) entry which is preliminary data.</text>
</comment>
<feature type="domain" description="C-type lectin" evidence="2">
    <location>
        <begin position="120"/>
        <end position="227"/>
    </location>
</feature>
<reference evidence="3 4" key="1">
    <citation type="submission" date="2024-04" db="EMBL/GenBank/DDBJ databases">
        <authorList>
            <consortium name="Genoscope - CEA"/>
            <person name="William W."/>
        </authorList>
    </citation>
    <scope>NUCLEOTIDE SEQUENCE [LARGE SCALE GENOMIC DNA]</scope>
</reference>
<dbReference type="InterPro" id="IPR016186">
    <property type="entry name" value="C-type_lectin-like/link_sf"/>
</dbReference>
<dbReference type="EMBL" id="CAXITT010000191">
    <property type="protein sequence ID" value="CAL1535082.1"/>
    <property type="molecule type" value="Genomic_DNA"/>
</dbReference>
<proteinExistence type="predicted"/>
<organism evidence="3 4">
    <name type="scientific">Lymnaea stagnalis</name>
    <name type="common">Great pond snail</name>
    <name type="synonym">Helix stagnalis</name>
    <dbReference type="NCBI Taxonomy" id="6523"/>
    <lineage>
        <taxon>Eukaryota</taxon>
        <taxon>Metazoa</taxon>
        <taxon>Spiralia</taxon>
        <taxon>Lophotrochozoa</taxon>
        <taxon>Mollusca</taxon>
        <taxon>Gastropoda</taxon>
        <taxon>Heterobranchia</taxon>
        <taxon>Euthyneura</taxon>
        <taxon>Panpulmonata</taxon>
        <taxon>Hygrophila</taxon>
        <taxon>Lymnaeoidea</taxon>
        <taxon>Lymnaeidae</taxon>
        <taxon>Lymnaea</taxon>
    </lineage>
</organism>
<keyword evidence="1" id="KW-0732">Signal</keyword>
<dbReference type="Proteomes" id="UP001497497">
    <property type="component" value="Unassembled WGS sequence"/>
</dbReference>
<evidence type="ECO:0000313" key="3">
    <source>
        <dbReference type="EMBL" id="CAL1535082.1"/>
    </source>
</evidence>
<evidence type="ECO:0000256" key="1">
    <source>
        <dbReference type="SAM" id="SignalP"/>
    </source>
</evidence>
<dbReference type="InterPro" id="IPR001304">
    <property type="entry name" value="C-type_lectin-like"/>
</dbReference>
<dbReference type="Gene3D" id="3.50.4.10">
    <property type="entry name" value="Hepatocyte Growth Factor"/>
    <property type="match status" value="1"/>
</dbReference>
<dbReference type="InterPro" id="IPR016187">
    <property type="entry name" value="CTDL_fold"/>
</dbReference>
<dbReference type="PROSITE" id="PS50041">
    <property type="entry name" value="C_TYPE_LECTIN_2"/>
    <property type="match status" value="1"/>
</dbReference>
<feature type="chain" id="PRO_5043740986" description="C-type lectin domain-containing protein" evidence="1">
    <location>
        <begin position="25"/>
        <end position="232"/>
    </location>
</feature>
<dbReference type="Gene3D" id="3.10.100.10">
    <property type="entry name" value="Mannose-Binding Protein A, subunit A"/>
    <property type="match status" value="1"/>
</dbReference>
<protein>
    <recommendedName>
        <fullName evidence="2">C-type lectin domain-containing protein</fullName>
    </recommendedName>
</protein>
<gene>
    <name evidence="3" type="ORF">GSLYS_00009042001</name>
</gene>
<name>A0AAV2HNQ3_LYMST</name>
<accession>A0AAV2HNQ3</accession>
<dbReference type="Pfam" id="PF00024">
    <property type="entry name" value="PAN_1"/>
    <property type="match status" value="1"/>
</dbReference>
<keyword evidence="4" id="KW-1185">Reference proteome</keyword>
<dbReference type="AlphaFoldDB" id="A0AAV2HNQ3"/>
<sequence length="232" mass="26136">MNLLLDYAIFLEVFFIALTNGSSARFDKITRPSCGPTRLSPGWVDKSKLSCAARCKARHPTVCRSFMYNKTTKLCTPGGDINSAYPSPSTVEGDLYYQGFKVVSSVQATVNVAFFYGTYSYADSETNCECLNSHLFVMDTWNKWSLLDDIVRPRSYTWIGLDDRTVEGKFVWANTSRFIDPILKQLIFQAGQPYSGNSDAQDCVAVTDILLQLDDIECGKRMSHICERPTYQ</sequence>
<dbReference type="SUPFAM" id="SSF57414">
    <property type="entry name" value="Hairpin loop containing domain-like"/>
    <property type="match status" value="1"/>
</dbReference>
<evidence type="ECO:0000259" key="2">
    <source>
        <dbReference type="PROSITE" id="PS50041"/>
    </source>
</evidence>
<evidence type="ECO:0000313" key="4">
    <source>
        <dbReference type="Proteomes" id="UP001497497"/>
    </source>
</evidence>
<feature type="signal peptide" evidence="1">
    <location>
        <begin position="1"/>
        <end position="24"/>
    </location>
</feature>